<dbReference type="AlphaFoldDB" id="A0A5B7GYI5"/>
<accession>A0A5B7GYI5</accession>
<organism evidence="1 2">
    <name type="scientific">Portunus trituberculatus</name>
    <name type="common">Swimming crab</name>
    <name type="synonym">Neptunus trituberculatus</name>
    <dbReference type="NCBI Taxonomy" id="210409"/>
    <lineage>
        <taxon>Eukaryota</taxon>
        <taxon>Metazoa</taxon>
        <taxon>Ecdysozoa</taxon>
        <taxon>Arthropoda</taxon>
        <taxon>Crustacea</taxon>
        <taxon>Multicrustacea</taxon>
        <taxon>Malacostraca</taxon>
        <taxon>Eumalacostraca</taxon>
        <taxon>Eucarida</taxon>
        <taxon>Decapoda</taxon>
        <taxon>Pleocyemata</taxon>
        <taxon>Brachyura</taxon>
        <taxon>Eubrachyura</taxon>
        <taxon>Portunoidea</taxon>
        <taxon>Portunidae</taxon>
        <taxon>Portuninae</taxon>
        <taxon>Portunus</taxon>
    </lineage>
</organism>
<protein>
    <submittedName>
        <fullName evidence="1">Uncharacterized protein</fullName>
    </submittedName>
</protein>
<proteinExistence type="predicted"/>
<reference evidence="1 2" key="1">
    <citation type="submission" date="2019-05" db="EMBL/GenBank/DDBJ databases">
        <title>Another draft genome of Portunus trituberculatus and its Hox gene families provides insights of decapod evolution.</title>
        <authorList>
            <person name="Jeong J.-H."/>
            <person name="Song I."/>
            <person name="Kim S."/>
            <person name="Choi T."/>
            <person name="Kim D."/>
            <person name="Ryu S."/>
            <person name="Kim W."/>
        </authorList>
    </citation>
    <scope>NUCLEOTIDE SEQUENCE [LARGE SCALE GENOMIC DNA]</scope>
    <source>
        <tissue evidence="1">Muscle</tissue>
    </source>
</reference>
<dbReference type="Proteomes" id="UP000324222">
    <property type="component" value="Unassembled WGS sequence"/>
</dbReference>
<dbReference type="EMBL" id="VSRR010019898">
    <property type="protein sequence ID" value="MPC62636.1"/>
    <property type="molecule type" value="Genomic_DNA"/>
</dbReference>
<keyword evidence="2" id="KW-1185">Reference proteome</keyword>
<comment type="caution">
    <text evidence="1">The sequence shown here is derived from an EMBL/GenBank/DDBJ whole genome shotgun (WGS) entry which is preliminary data.</text>
</comment>
<evidence type="ECO:0000313" key="1">
    <source>
        <dbReference type="EMBL" id="MPC62636.1"/>
    </source>
</evidence>
<gene>
    <name evidence="1" type="ORF">E2C01_056725</name>
</gene>
<name>A0A5B7GYI5_PORTR</name>
<sequence length="18" mass="2175">MQRIRLVLQDLPYLCSLL</sequence>
<evidence type="ECO:0000313" key="2">
    <source>
        <dbReference type="Proteomes" id="UP000324222"/>
    </source>
</evidence>